<proteinExistence type="predicted"/>
<dbReference type="Pfam" id="PF11662">
    <property type="entry name" value="DUF3263"/>
    <property type="match status" value="1"/>
</dbReference>
<feature type="compositionally biased region" description="Low complexity" evidence="1">
    <location>
        <begin position="1"/>
        <end position="13"/>
    </location>
</feature>
<protein>
    <recommendedName>
        <fullName evidence="4">DUF3263 domain-containing protein</fullName>
    </recommendedName>
</protein>
<evidence type="ECO:0000313" key="2">
    <source>
        <dbReference type="EMBL" id="ARF74200.1"/>
    </source>
</evidence>
<evidence type="ECO:0008006" key="4">
    <source>
        <dbReference type="Google" id="ProtNLM"/>
    </source>
</evidence>
<dbReference type="KEGG" id="kab:B7C62_19620"/>
<gene>
    <name evidence="2" type="ORF">B7C62_19620</name>
</gene>
<dbReference type="Proteomes" id="UP000192251">
    <property type="component" value="Chromosome"/>
</dbReference>
<sequence length="108" mass="11988">MTASAPDPGTAPDPDADRDVPDTDRDPGPGASPPVELSARARAVLALERRPWAGPGAKERAIREELGISPVRYFQLLDALIEDERALREDPVTVNRLRRLKEERRGRR</sequence>
<reference evidence="2 3" key="1">
    <citation type="submission" date="2017-04" db="EMBL/GenBank/DDBJ databases">
        <title>The complete genome sequence of Streptomyces albolongus YIM 101047, the producer of novel bafilomycins and novel odoriferous sesquiterpenoids.</title>
        <authorList>
            <person name="Yin M."/>
            <person name="Jiang Y."/>
        </authorList>
    </citation>
    <scope>NUCLEOTIDE SEQUENCE [LARGE SCALE GENOMIC DNA]</scope>
    <source>
        <strain evidence="2 3">YIM 101047</strain>
    </source>
</reference>
<name>A0ABC8BVJ6_9ACTN</name>
<dbReference type="AlphaFoldDB" id="A0ABC8BVJ6"/>
<dbReference type="RefSeq" id="WP_084748125.1">
    <property type="nucleotide sequence ID" value="NZ_CP020563.1"/>
</dbReference>
<dbReference type="InterPro" id="IPR021678">
    <property type="entry name" value="DUF3263"/>
</dbReference>
<feature type="region of interest" description="Disordered" evidence="1">
    <location>
        <begin position="1"/>
        <end position="37"/>
    </location>
</feature>
<keyword evidence="3" id="KW-1185">Reference proteome</keyword>
<evidence type="ECO:0000256" key="1">
    <source>
        <dbReference type="SAM" id="MobiDB-lite"/>
    </source>
</evidence>
<evidence type="ECO:0000313" key="3">
    <source>
        <dbReference type="Proteomes" id="UP000192251"/>
    </source>
</evidence>
<organism evidence="2 3">
    <name type="scientific">Kitasatospora albolonga</name>
    <dbReference type="NCBI Taxonomy" id="68173"/>
    <lineage>
        <taxon>Bacteria</taxon>
        <taxon>Bacillati</taxon>
        <taxon>Actinomycetota</taxon>
        <taxon>Actinomycetes</taxon>
        <taxon>Kitasatosporales</taxon>
        <taxon>Streptomycetaceae</taxon>
        <taxon>Kitasatospora</taxon>
    </lineage>
</organism>
<feature type="compositionally biased region" description="Basic and acidic residues" evidence="1">
    <location>
        <begin position="15"/>
        <end position="27"/>
    </location>
</feature>
<accession>A0ABC8BVJ6</accession>
<dbReference type="EMBL" id="CP020563">
    <property type="protein sequence ID" value="ARF74200.1"/>
    <property type="molecule type" value="Genomic_DNA"/>
</dbReference>